<dbReference type="Proteomes" id="UP001190700">
    <property type="component" value="Unassembled WGS sequence"/>
</dbReference>
<keyword evidence="6" id="KW-0479">Metal-binding</keyword>
<dbReference type="InterPro" id="IPR015795">
    <property type="entry name" value="Pyrv_Knase_C"/>
</dbReference>
<keyword evidence="11 14" id="KW-0324">Glycolysis</keyword>
<keyword evidence="18" id="KW-1185">Reference proteome</keyword>
<keyword evidence="8 14" id="KW-0418">Kinase</keyword>
<feature type="domain" description="Pyruvate kinase barrel" evidence="15">
    <location>
        <begin position="3"/>
        <end position="90"/>
    </location>
</feature>
<dbReference type="Pfam" id="PF00224">
    <property type="entry name" value="PK"/>
    <property type="match status" value="1"/>
</dbReference>
<comment type="caution">
    <text evidence="17">The sequence shown here is derived from an EMBL/GenBank/DDBJ whole genome shotgun (WGS) entry which is preliminary data.</text>
</comment>
<name>A0AAE0BHP1_9CHLO</name>
<comment type="cofactor">
    <cofactor evidence="1">
        <name>K(+)</name>
        <dbReference type="ChEBI" id="CHEBI:29103"/>
    </cofactor>
</comment>
<evidence type="ECO:0000256" key="6">
    <source>
        <dbReference type="ARBA" id="ARBA00022723"/>
    </source>
</evidence>
<dbReference type="AlphaFoldDB" id="A0AAE0BHP1"/>
<dbReference type="Gene3D" id="3.40.1380.20">
    <property type="entry name" value="Pyruvate kinase, C-terminal domain"/>
    <property type="match status" value="1"/>
</dbReference>
<feature type="domain" description="Pyruvate kinase C-terminal" evidence="16">
    <location>
        <begin position="172"/>
        <end position="247"/>
    </location>
</feature>
<evidence type="ECO:0000256" key="11">
    <source>
        <dbReference type="ARBA" id="ARBA00023152"/>
    </source>
</evidence>
<evidence type="ECO:0000256" key="9">
    <source>
        <dbReference type="ARBA" id="ARBA00022840"/>
    </source>
</evidence>
<evidence type="ECO:0000256" key="5">
    <source>
        <dbReference type="ARBA" id="ARBA00022679"/>
    </source>
</evidence>
<evidence type="ECO:0000259" key="15">
    <source>
        <dbReference type="Pfam" id="PF00224"/>
    </source>
</evidence>
<keyword evidence="7" id="KW-0547">Nucleotide-binding</keyword>
<evidence type="ECO:0000313" key="17">
    <source>
        <dbReference type="EMBL" id="KAK3236657.1"/>
    </source>
</evidence>
<dbReference type="InterPro" id="IPR040442">
    <property type="entry name" value="Pyrv_kinase-like_dom_sf"/>
</dbReference>
<evidence type="ECO:0000256" key="1">
    <source>
        <dbReference type="ARBA" id="ARBA00001958"/>
    </source>
</evidence>
<dbReference type="SUPFAM" id="SSF51621">
    <property type="entry name" value="Phosphoenolpyruvate/pyruvate domain"/>
    <property type="match status" value="1"/>
</dbReference>
<evidence type="ECO:0000256" key="4">
    <source>
        <dbReference type="ARBA" id="ARBA00012142"/>
    </source>
</evidence>
<comment type="catalytic activity">
    <reaction evidence="13 14">
        <text>pyruvate + ATP = phosphoenolpyruvate + ADP + H(+)</text>
        <dbReference type="Rhea" id="RHEA:18157"/>
        <dbReference type="ChEBI" id="CHEBI:15361"/>
        <dbReference type="ChEBI" id="CHEBI:15378"/>
        <dbReference type="ChEBI" id="CHEBI:30616"/>
        <dbReference type="ChEBI" id="CHEBI:58702"/>
        <dbReference type="ChEBI" id="CHEBI:456216"/>
        <dbReference type="EC" id="2.7.1.40"/>
    </reaction>
</comment>
<dbReference type="GO" id="GO:0004743">
    <property type="term" value="F:pyruvate kinase activity"/>
    <property type="evidence" value="ECO:0007669"/>
    <property type="project" value="UniProtKB-EC"/>
</dbReference>
<dbReference type="GO" id="GO:0005524">
    <property type="term" value="F:ATP binding"/>
    <property type="evidence" value="ECO:0007669"/>
    <property type="project" value="UniProtKB-KW"/>
</dbReference>
<dbReference type="EMBL" id="LGRX02034924">
    <property type="protein sequence ID" value="KAK3236657.1"/>
    <property type="molecule type" value="Genomic_DNA"/>
</dbReference>
<gene>
    <name evidence="17" type="ORF">CYMTET_53211</name>
</gene>
<dbReference type="InterPro" id="IPR015793">
    <property type="entry name" value="Pyrv_Knase_brl"/>
</dbReference>
<protein>
    <recommendedName>
        <fullName evidence="4 14">Pyruvate kinase</fullName>
        <ecNumber evidence="4 14">2.7.1.40</ecNumber>
    </recommendedName>
</protein>
<evidence type="ECO:0000256" key="12">
    <source>
        <dbReference type="ARBA" id="ARBA00023317"/>
    </source>
</evidence>
<evidence type="ECO:0000256" key="3">
    <source>
        <dbReference type="ARBA" id="ARBA00008663"/>
    </source>
</evidence>
<accession>A0AAE0BHP1</accession>
<dbReference type="EC" id="2.7.1.40" evidence="4 14"/>
<dbReference type="PANTHER" id="PTHR11817">
    <property type="entry name" value="PYRUVATE KINASE"/>
    <property type="match status" value="1"/>
</dbReference>
<comment type="similarity">
    <text evidence="3 14">Belongs to the pyruvate kinase family.</text>
</comment>
<evidence type="ECO:0000256" key="14">
    <source>
        <dbReference type="RuleBase" id="RU000504"/>
    </source>
</evidence>
<proteinExistence type="inferred from homology"/>
<evidence type="ECO:0000256" key="2">
    <source>
        <dbReference type="ARBA" id="ARBA00004997"/>
    </source>
</evidence>
<dbReference type="InterPro" id="IPR036918">
    <property type="entry name" value="Pyrv_Knase_C_sf"/>
</dbReference>
<feature type="non-terminal residue" evidence="17">
    <location>
        <position position="1"/>
    </location>
</feature>
<evidence type="ECO:0000259" key="16">
    <source>
        <dbReference type="Pfam" id="PF02887"/>
    </source>
</evidence>
<dbReference type="InterPro" id="IPR015813">
    <property type="entry name" value="Pyrv/PenolPyrv_kinase-like_dom"/>
</dbReference>
<dbReference type="InterPro" id="IPR001697">
    <property type="entry name" value="Pyr_Knase"/>
</dbReference>
<dbReference type="GO" id="GO:0000287">
    <property type="term" value="F:magnesium ion binding"/>
    <property type="evidence" value="ECO:0007669"/>
    <property type="project" value="InterPro"/>
</dbReference>
<reference evidence="17 18" key="1">
    <citation type="journal article" date="2015" name="Genome Biol. Evol.">
        <title>Comparative Genomics of a Bacterivorous Green Alga Reveals Evolutionary Causalities and Consequences of Phago-Mixotrophic Mode of Nutrition.</title>
        <authorList>
            <person name="Burns J.A."/>
            <person name="Paasch A."/>
            <person name="Narechania A."/>
            <person name="Kim E."/>
        </authorList>
    </citation>
    <scope>NUCLEOTIDE SEQUENCE [LARGE SCALE GENOMIC DNA]</scope>
    <source>
        <strain evidence="17 18">PLY_AMNH</strain>
    </source>
</reference>
<organism evidence="17 18">
    <name type="scientific">Cymbomonas tetramitiformis</name>
    <dbReference type="NCBI Taxonomy" id="36881"/>
    <lineage>
        <taxon>Eukaryota</taxon>
        <taxon>Viridiplantae</taxon>
        <taxon>Chlorophyta</taxon>
        <taxon>Pyramimonadophyceae</taxon>
        <taxon>Pyramimonadales</taxon>
        <taxon>Pyramimonadaceae</taxon>
        <taxon>Cymbomonas</taxon>
    </lineage>
</organism>
<evidence type="ECO:0000313" key="18">
    <source>
        <dbReference type="Proteomes" id="UP001190700"/>
    </source>
</evidence>
<keyword evidence="10 14" id="KW-0460">Magnesium</keyword>
<sequence length="276" mass="29453">KAYGVMIARGDLGMEVPLESMFQVQKMMIRKCNLVGKPVITATQMLESMCINPRPTRAEATDVANAVLDGTDSVMLSGETAAGKFPREAVEVMTSICEEAEKCLNSYELCQSMLKEVMYNDEGNVPVVESLAATAVINAHAVTLPHFTILSATSSAYMPATHCSMNVLVLRWVGATCIVVLANTGYAARLMAKYRPSVPVVVGVVPKVPCWTIGWQESSLDAAQVARQLMLTRGLFPTVLPAKEDSMDPAAAAKGTLLTVAGRPGATCGPMIVSRP</sequence>
<evidence type="ECO:0000256" key="8">
    <source>
        <dbReference type="ARBA" id="ARBA00022777"/>
    </source>
</evidence>
<keyword evidence="9" id="KW-0067">ATP-binding</keyword>
<keyword evidence="12" id="KW-0670">Pyruvate</keyword>
<dbReference type="Gene3D" id="3.20.20.60">
    <property type="entry name" value="Phosphoenolpyruvate-binding domains"/>
    <property type="match status" value="1"/>
</dbReference>
<dbReference type="Pfam" id="PF02887">
    <property type="entry name" value="PK_C"/>
    <property type="match status" value="1"/>
</dbReference>
<dbReference type="GO" id="GO:0016301">
    <property type="term" value="F:kinase activity"/>
    <property type="evidence" value="ECO:0007669"/>
    <property type="project" value="UniProtKB-KW"/>
</dbReference>
<keyword evidence="5 14" id="KW-0808">Transferase</keyword>
<dbReference type="GO" id="GO:0030955">
    <property type="term" value="F:potassium ion binding"/>
    <property type="evidence" value="ECO:0007669"/>
    <property type="project" value="InterPro"/>
</dbReference>
<comment type="pathway">
    <text evidence="2 14">Carbohydrate degradation; glycolysis; pyruvate from D-glyceraldehyde 3-phosphate: step 5/5.</text>
</comment>
<dbReference type="SUPFAM" id="SSF52935">
    <property type="entry name" value="PK C-terminal domain-like"/>
    <property type="match status" value="1"/>
</dbReference>
<evidence type="ECO:0000256" key="13">
    <source>
        <dbReference type="ARBA" id="ARBA00048152"/>
    </source>
</evidence>
<dbReference type="PRINTS" id="PR01050">
    <property type="entry name" value="PYRUVTKNASE"/>
</dbReference>
<evidence type="ECO:0000256" key="7">
    <source>
        <dbReference type="ARBA" id="ARBA00022741"/>
    </source>
</evidence>
<evidence type="ECO:0000256" key="10">
    <source>
        <dbReference type="ARBA" id="ARBA00022842"/>
    </source>
</evidence>